<dbReference type="PANTHER" id="PTHR30419">
    <property type="entry name" value="HTH-TYPE TRANSCRIPTIONAL REGULATOR YBHD"/>
    <property type="match status" value="1"/>
</dbReference>
<organism evidence="6 7">
    <name type="scientific">Rhodoferax ferrireducens</name>
    <dbReference type="NCBI Taxonomy" id="192843"/>
    <lineage>
        <taxon>Bacteria</taxon>
        <taxon>Pseudomonadati</taxon>
        <taxon>Pseudomonadota</taxon>
        <taxon>Betaproteobacteria</taxon>
        <taxon>Burkholderiales</taxon>
        <taxon>Comamonadaceae</taxon>
        <taxon>Rhodoferax</taxon>
    </lineage>
</organism>
<keyword evidence="3 6" id="KW-0238">DNA-binding</keyword>
<dbReference type="EMBL" id="JAVDXT010000001">
    <property type="protein sequence ID" value="MDR7376435.1"/>
    <property type="molecule type" value="Genomic_DNA"/>
</dbReference>
<evidence type="ECO:0000256" key="4">
    <source>
        <dbReference type="ARBA" id="ARBA00023163"/>
    </source>
</evidence>
<protein>
    <submittedName>
        <fullName evidence="6">DNA-binding transcriptional LysR family regulator</fullName>
    </submittedName>
</protein>
<reference evidence="6 7" key="1">
    <citation type="submission" date="2023-07" db="EMBL/GenBank/DDBJ databases">
        <title>Sorghum-associated microbial communities from plants grown in Nebraska, USA.</title>
        <authorList>
            <person name="Schachtman D."/>
        </authorList>
    </citation>
    <scope>NUCLEOTIDE SEQUENCE [LARGE SCALE GENOMIC DNA]</scope>
    <source>
        <strain evidence="6 7">BE313</strain>
    </source>
</reference>
<evidence type="ECO:0000313" key="6">
    <source>
        <dbReference type="EMBL" id="MDR7376435.1"/>
    </source>
</evidence>
<name>A0ABU2C521_9BURK</name>
<dbReference type="PANTHER" id="PTHR30419:SF8">
    <property type="entry name" value="NITROGEN ASSIMILATION TRANSCRIPTIONAL ACTIVATOR-RELATED"/>
    <property type="match status" value="1"/>
</dbReference>
<dbReference type="Gene3D" id="1.10.10.10">
    <property type="entry name" value="Winged helix-like DNA-binding domain superfamily/Winged helix DNA-binding domain"/>
    <property type="match status" value="1"/>
</dbReference>
<evidence type="ECO:0000256" key="2">
    <source>
        <dbReference type="ARBA" id="ARBA00023015"/>
    </source>
</evidence>
<comment type="caution">
    <text evidence="6">The sequence shown here is derived from an EMBL/GenBank/DDBJ whole genome shotgun (WGS) entry which is preliminary data.</text>
</comment>
<evidence type="ECO:0000259" key="5">
    <source>
        <dbReference type="PROSITE" id="PS50931"/>
    </source>
</evidence>
<dbReference type="Gene3D" id="3.40.190.290">
    <property type="match status" value="1"/>
</dbReference>
<keyword evidence="4" id="KW-0804">Transcription</keyword>
<dbReference type="InterPro" id="IPR050950">
    <property type="entry name" value="HTH-type_LysR_regulators"/>
</dbReference>
<keyword evidence="7" id="KW-1185">Reference proteome</keyword>
<comment type="similarity">
    <text evidence="1">Belongs to the LysR transcriptional regulatory family.</text>
</comment>
<dbReference type="CDD" id="cd08440">
    <property type="entry name" value="PBP2_LTTR_like_4"/>
    <property type="match status" value="1"/>
</dbReference>
<dbReference type="Pfam" id="PF03466">
    <property type="entry name" value="LysR_substrate"/>
    <property type="match status" value="1"/>
</dbReference>
<dbReference type="SUPFAM" id="SSF46785">
    <property type="entry name" value="Winged helix' DNA-binding domain"/>
    <property type="match status" value="1"/>
</dbReference>
<dbReference type="InterPro" id="IPR036388">
    <property type="entry name" value="WH-like_DNA-bd_sf"/>
</dbReference>
<dbReference type="GO" id="GO:0003677">
    <property type="term" value="F:DNA binding"/>
    <property type="evidence" value="ECO:0007669"/>
    <property type="project" value="UniProtKB-KW"/>
</dbReference>
<dbReference type="PRINTS" id="PR00039">
    <property type="entry name" value="HTHLYSR"/>
</dbReference>
<dbReference type="InterPro" id="IPR005119">
    <property type="entry name" value="LysR_subst-bd"/>
</dbReference>
<dbReference type="Proteomes" id="UP001180487">
    <property type="component" value="Unassembled WGS sequence"/>
</dbReference>
<dbReference type="PROSITE" id="PS50931">
    <property type="entry name" value="HTH_LYSR"/>
    <property type="match status" value="1"/>
</dbReference>
<feature type="domain" description="HTH lysR-type" evidence="5">
    <location>
        <begin position="6"/>
        <end position="63"/>
    </location>
</feature>
<evidence type="ECO:0000313" key="7">
    <source>
        <dbReference type="Proteomes" id="UP001180487"/>
    </source>
</evidence>
<dbReference type="InterPro" id="IPR000847">
    <property type="entry name" value="LysR_HTH_N"/>
</dbReference>
<dbReference type="RefSeq" id="WP_310371362.1">
    <property type="nucleotide sequence ID" value="NZ_JAVDXT010000001.1"/>
</dbReference>
<keyword evidence="2" id="KW-0805">Transcription regulation</keyword>
<dbReference type="SUPFAM" id="SSF53850">
    <property type="entry name" value="Periplasmic binding protein-like II"/>
    <property type="match status" value="1"/>
</dbReference>
<dbReference type="InterPro" id="IPR036390">
    <property type="entry name" value="WH_DNA-bd_sf"/>
</dbReference>
<dbReference type="Pfam" id="PF00126">
    <property type="entry name" value="HTH_1"/>
    <property type="match status" value="1"/>
</dbReference>
<evidence type="ECO:0000256" key="3">
    <source>
        <dbReference type="ARBA" id="ARBA00023125"/>
    </source>
</evidence>
<proteinExistence type="inferred from homology"/>
<gene>
    <name evidence="6" type="ORF">J2X19_001093</name>
</gene>
<accession>A0ABU2C521</accession>
<evidence type="ECO:0000256" key="1">
    <source>
        <dbReference type="ARBA" id="ARBA00009437"/>
    </source>
</evidence>
<sequence length="297" mass="32607">MKSINISARDLEAFMALEATRHFTRAAERCNLSQSAFSQRIRRIEETAGVKLFERSTRHVVLTPEGSVFADEVRRIEQDLRSALANLQDLAARRVGRVAVAALPSIAAVWMPAAIAQYRAQHPQIDIQLTDCLASASLALLREGKVDFALTAGGDLREFSTRLLRKEGYWLVCRKDHVLARHTSVRLKQLAGHAMVHMARNSSVRQHLEQATGVEQLTGSSMEVEHLATLAALVVQGLGIAIVPELTLFHFQNPALHTCPVRDASLHRPLVLAQRKGEALSVAAQAMVALLLAQAKA</sequence>